<evidence type="ECO:0000256" key="4">
    <source>
        <dbReference type="ARBA" id="ARBA00022786"/>
    </source>
</evidence>
<dbReference type="Proteomes" id="UP000261520">
    <property type="component" value="Unplaced"/>
</dbReference>
<evidence type="ECO:0000256" key="1">
    <source>
        <dbReference type="ARBA" id="ARBA00005696"/>
    </source>
</evidence>
<dbReference type="AlphaFoldDB" id="A0A3B4AGB5"/>
<dbReference type="PANTHER" id="PTHR14957:SF1">
    <property type="entry name" value="UBIQUITIN-LIKE-CONJUGATING ENZYME ATG10"/>
    <property type="match status" value="1"/>
</dbReference>
<name>A0A3B4AGB5_9GOBI</name>
<comment type="similarity">
    <text evidence="1">Belongs to the ATG10 family.</text>
</comment>
<sequence>CLDIFSAEMSCLHLDEDSFFECCQHLLKKSEELRDGWSWETVQVRLRMQCKCTHVCKDDDADEGAVEINCPAAEGGSHLCFQFEFHVVFSSSYRTPVLYFRAFSLGKSLSLEDVWSFIQPKLRLTSQDALLNTITQQEHPLLGQAFFMLHPCKTQDFMRPVLQTAQQENRAVNYVLTWLSVVAPLVGLDVPLEYCSDLRPGSKPD</sequence>
<evidence type="ECO:0000256" key="6">
    <source>
        <dbReference type="ARBA" id="ARBA00029833"/>
    </source>
</evidence>
<evidence type="ECO:0000256" key="5">
    <source>
        <dbReference type="ARBA" id="ARBA00023006"/>
    </source>
</evidence>
<keyword evidence="8" id="KW-1185">Reference proteome</keyword>
<keyword evidence="3" id="KW-0808">Transferase</keyword>
<dbReference type="Ensembl" id="ENSPMGT00000016554.1">
    <property type="protein sequence ID" value="ENSPMGP00000015526.1"/>
    <property type="gene ID" value="ENSPMGG00000012722.1"/>
</dbReference>
<keyword evidence="4" id="KW-0833">Ubl conjugation pathway</keyword>
<evidence type="ECO:0000313" key="8">
    <source>
        <dbReference type="Proteomes" id="UP000261520"/>
    </source>
</evidence>
<dbReference type="GO" id="GO:0032446">
    <property type="term" value="P:protein modification by small protein conjugation"/>
    <property type="evidence" value="ECO:0007669"/>
    <property type="project" value="TreeGrafter"/>
</dbReference>
<protein>
    <recommendedName>
        <fullName evidence="2">Ubiquitin-like-conjugating enzyme ATG10</fullName>
    </recommendedName>
    <alternativeName>
        <fullName evidence="6">Autophagy-related protein 10</fullName>
    </alternativeName>
</protein>
<dbReference type="GO" id="GO:0000422">
    <property type="term" value="P:autophagy of mitochondrion"/>
    <property type="evidence" value="ECO:0007669"/>
    <property type="project" value="TreeGrafter"/>
</dbReference>
<dbReference type="STRING" id="409849.ENSPMGP00000015526"/>
<organism evidence="7 8">
    <name type="scientific">Periophthalmus magnuspinnatus</name>
    <dbReference type="NCBI Taxonomy" id="409849"/>
    <lineage>
        <taxon>Eukaryota</taxon>
        <taxon>Metazoa</taxon>
        <taxon>Chordata</taxon>
        <taxon>Craniata</taxon>
        <taxon>Vertebrata</taxon>
        <taxon>Euteleostomi</taxon>
        <taxon>Actinopterygii</taxon>
        <taxon>Neopterygii</taxon>
        <taxon>Teleostei</taxon>
        <taxon>Neoteleostei</taxon>
        <taxon>Acanthomorphata</taxon>
        <taxon>Gobiaria</taxon>
        <taxon>Gobiiformes</taxon>
        <taxon>Gobioidei</taxon>
        <taxon>Gobiidae</taxon>
        <taxon>Oxudercinae</taxon>
        <taxon>Periophthalmus</taxon>
    </lineage>
</organism>
<dbReference type="PANTHER" id="PTHR14957">
    <property type="entry name" value="UBIQUITIN-LIKE-CONJUGATING ENZYME ATG10"/>
    <property type="match status" value="1"/>
</dbReference>
<reference evidence="7" key="2">
    <citation type="submission" date="2025-09" db="UniProtKB">
        <authorList>
            <consortium name="Ensembl"/>
        </authorList>
    </citation>
    <scope>IDENTIFICATION</scope>
</reference>
<dbReference type="GO" id="GO:0061651">
    <property type="term" value="F:Atg12 conjugating enzyme activity"/>
    <property type="evidence" value="ECO:0007669"/>
    <property type="project" value="TreeGrafter"/>
</dbReference>
<evidence type="ECO:0000256" key="3">
    <source>
        <dbReference type="ARBA" id="ARBA00022679"/>
    </source>
</evidence>
<accession>A0A3B4AGB5</accession>
<evidence type="ECO:0000256" key="2">
    <source>
        <dbReference type="ARBA" id="ARBA00021099"/>
    </source>
</evidence>
<dbReference type="Pfam" id="PF03987">
    <property type="entry name" value="Autophagy_act_C"/>
    <property type="match status" value="1"/>
</dbReference>
<keyword evidence="5" id="KW-0072">Autophagy</keyword>
<evidence type="ECO:0000313" key="7">
    <source>
        <dbReference type="Ensembl" id="ENSPMGP00000015526.1"/>
    </source>
</evidence>
<dbReference type="InterPro" id="IPR007135">
    <property type="entry name" value="Atg3/Atg10"/>
</dbReference>
<dbReference type="Gene3D" id="3.30.1460.50">
    <property type="match status" value="1"/>
</dbReference>
<dbReference type="GO" id="GO:0005829">
    <property type="term" value="C:cytosol"/>
    <property type="evidence" value="ECO:0007669"/>
    <property type="project" value="TreeGrafter"/>
</dbReference>
<proteinExistence type="inferred from homology"/>
<dbReference type="GO" id="GO:0000045">
    <property type="term" value="P:autophagosome assembly"/>
    <property type="evidence" value="ECO:0007669"/>
    <property type="project" value="TreeGrafter"/>
</dbReference>
<reference evidence="7" key="1">
    <citation type="submission" date="2025-08" db="UniProtKB">
        <authorList>
            <consortium name="Ensembl"/>
        </authorList>
    </citation>
    <scope>IDENTIFICATION</scope>
</reference>